<feature type="transmembrane region" description="Helical" evidence="2">
    <location>
        <begin position="35"/>
        <end position="55"/>
    </location>
</feature>
<feature type="transmembrane region" description="Helical" evidence="2">
    <location>
        <begin position="142"/>
        <end position="160"/>
    </location>
</feature>
<dbReference type="EMBL" id="HACM01010674">
    <property type="protein sequence ID" value="CRZ11116.1"/>
    <property type="molecule type" value="Transcribed_RNA"/>
</dbReference>
<keyword evidence="2" id="KW-0472">Membrane</keyword>
<keyword evidence="2" id="KW-0812">Transmembrane</keyword>
<feature type="transmembrane region" description="Helical" evidence="2">
    <location>
        <begin position="222"/>
        <end position="244"/>
    </location>
</feature>
<feature type="region of interest" description="Disordered" evidence="1">
    <location>
        <begin position="63"/>
        <end position="103"/>
    </location>
</feature>
<reference evidence="3" key="1">
    <citation type="submission" date="2015-04" db="EMBL/GenBank/DDBJ databases">
        <title>The genome sequence of the plant pathogenic Rhizarian Plasmodiophora brassicae reveals insights in its biotrophic life cycle and the origin of chitin synthesis.</title>
        <authorList>
            <person name="Schwelm A."/>
            <person name="Fogelqvist J."/>
            <person name="Knaust A."/>
            <person name="Julke S."/>
            <person name="Lilja T."/>
            <person name="Dhandapani V."/>
            <person name="Bonilla-Rosso G."/>
            <person name="Karlsson M."/>
            <person name="Shevchenko A."/>
            <person name="Choi S.R."/>
            <person name="Kim H.G."/>
            <person name="Park J.Y."/>
            <person name="Lim Y.P."/>
            <person name="Ludwig-Muller J."/>
            <person name="Dixelius C."/>
        </authorList>
    </citation>
    <scope>NUCLEOTIDE SEQUENCE</scope>
    <source>
        <tissue evidence="3">Potato root galls</tissue>
    </source>
</reference>
<dbReference type="AlphaFoldDB" id="A0A0H5RBD1"/>
<evidence type="ECO:0000256" key="1">
    <source>
        <dbReference type="SAM" id="MobiDB-lite"/>
    </source>
</evidence>
<feature type="transmembrane region" description="Helical" evidence="2">
    <location>
        <begin position="195"/>
        <end position="216"/>
    </location>
</feature>
<protein>
    <submittedName>
        <fullName evidence="3">Uncharacterized protein</fullName>
    </submittedName>
</protein>
<evidence type="ECO:0000313" key="3">
    <source>
        <dbReference type="EMBL" id="CRZ11116.1"/>
    </source>
</evidence>
<keyword evidence="2" id="KW-1133">Transmembrane helix</keyword>
<name>A0A0H5RBD1_9EUKA</name>
<evidence type="ECO:0000256" key="2">
    <source>
        <dbReference type="SAM" id="Phobius"/>
    </source>
</evidence>
<organism evidence="3">
    <name type="scientific">Spongospora subterranea</name>
    <dbReference type="NCBI Taxonomy" id="70186"/>
    <lineage>
        <taxon>Eukaryota</taxon>
        <taxon>Sar</taxon>
        <taxon>Rhizaria</taxon>
        <taxon>Endomyxa</taxon>
        <taxon>Phytomyxea</taxon>
        <taxon>Plasmodiophorida</taxon>
        <taxon>Plasmodiophoridae</taxon>
        <taxon>Spongospora</taxon>
    </lineage>
</organism>
<accession>A0A0H5RBD1</accession>
<sequence>MLTGPENNDIARRRRRRRHFSRRTPLHVENPFRRGVWIITFIIITVVIVSSALIFEKRTASPSKFPDEPVGRSDSSQSLTKPHLPGSSLKSEAPEPESVDVQSEVQINEIQPSEERHSTAIQLANPQSGTALRFITNTSPVVLARNFVIVFAFILSIAPASPVLTVSIWLLLFLPASICHYSRRVPVEFTMLTNIGISSFIFTTIVVSFKIVSVTINNAYVFMDALCFTKGLIIIFSQGVFYAITHFDWSRRNMEISALRFVYLLSRGRCRLSHCSPYSFAVCSRSVAYFAIKRTTFPLIKRIFTSLFCPSFPILQLIDAYNTYRFIRYPSDRDIVNFV</sequence>
<proteinExistence type="predicted"/>